<dbReference type="EC" id="1.3.1.12" evidence="3"/>
<dbReference type="Proteomes" id="UP000000663">
    <property type="component" value="Chromosome"/>
</dbReference>
<proteinExistence type="predicted"/>
<evidence type="ECO:0000313" key="4">
    <source>
        <dbReference type="Proteomes" id="UP000000663"/>
    </source>
</evidence>
<name>Q0W4U2_METAR</name>
<dbReference type="InterPro" id="IPR046826">
    <property type="entry name" value="PDH_N"/>
</dbReference>
<dbReference type="PANTHER" id="PTHR21363">
    <property type="entry name" value="PREPHENATE DEHYDROGENASE"/>
    <property type="match status" value="1"/>
</dbReference>
<dbReference type="InterPro" id="IPR050812">
    <property type="entry name" value="Preph/Arog_dehydrog"/>
</dbReference>
<dbReference type="Pfam" id="PF02153">
    <property type="entry name" value="PDH_N"/>
    <property type="match status" value="1"/>
</dbReference>
<dbReference type="SUPFAM" id="SSF48179">
    <property type="entry name" value="6-phosphogluconate dehydrogenase C-terminal domain-like"/>
    <property type="match status" value="1"/>
</dbReference>
<dbReference type="eggNOG" id="arCOG00245">
    <property type="taxonomic scope" value="Archaea"/>
</dbReference>
<organism evidence="3 4">
    <name type="scientific">Methanocella arvoryzae (strain DSM 22066 / NBRC 105507 / MRE50)</name>
    <dbReference type="NCBI Taxonomy" id="351160"/>
    <lineage>
        <taxon>Archaea</taxon>
        <taxon>Methanobacteriati</taxon>
        <taxon>Methanobacteriota</taxon>
        <taxon>Stenosarchaea group</taxon>
        <taxon>Methanomicrobia</taxon>
        <taxon>Methanocellales</taxon>
        <taxon>Methanocellaceae</taxon>
        <taxon>Methanocella</taxon>
    </lineage>
</organism>
<dbReference type="InterPro" id="IPR008927">
    <property type="entry name" value="6-PGluconate_DH-like_C_sf"/>
</dbReference>
<keyword evidence="4" id="KW-1185">Reference proteome</keyword>
<dbReference type="PANTHER" id="PTHR21363:SF0">
    <property type="entry name" value="PREPHENATE DEHYDROGENASE [NADP(+)]"/>
    <property type="match status" value="1"/>
</dbReference>
<keyword evidence="1 3" id="KW-0560">Oxidoreductase</keyword>
<reference evidence="3 4" key="1">
    <citation type="journal article" date="2006" name="Science">
        <title>Genome of rice cluster I archaea -- the key methane producers in the rice rhizosphere.</title>
        <authorList>
            <person name="Erkel C."/>
            <person name="Kube M."/>
            <person name="Reinhardt R."/>
            <person name="Liesack W."/>
        </authorList>
    </citation>
    <scope>NUCLEOTIDE SEQUENCE [LARGE SCALE GENOMIC DNA]</scope>
    <source>
        <strain evidence="4">DSM 22066 / NBRC 105507 / MRE50</strain>
    </source>
</reference>
<dbReference type="InterPro" id="IPR046825">
    <property type="entry name" value="PDH_C"/>
</dbReference>
<dbReference type="GO" id="GO:0070403">
    <property type="term" value="F:NAD+ binding"/>
    <property type="evidence" value="ECO:0007669"/>
    <property type="project" value="InterPro"/>
</dbReference>
<dbReference type="Pfam" id="PF20463">
    <property type="entry name" value="PDH_C"/>
    <property type="match status" value="1"/>
</dbReference>
<protein>
    <submittedName>
        <fullName evidence="3">Prephenate dehydrogenase</fullName>
        <ecNumber evidence="3">1.3.1.12</ecNumber>
    </submittedName>
</protein>
<feature type="domain" description="Prephenate/arogenate dehydrogenase" evidence="2">
    <location>
        <begin position="3"/>
        <end position="279"/>
    </location>
</feature>
<dbReference type="InterPro" id="IPR036291">
    <property type="entry name" value="NAD(P)-bd_dom_sf"/>
</dbReference>
<dbReference type="OrthoDB" id="24743at2157"/>
<gene>
    <name evidence="3" type="primary">tyrA</name>
    <name evidence="3" type="ORF">RCIX1314</name>
</gene>
<dbReference type="Gene3D" id="1.10.3660.10">
    <property type="entry name" value="6-phosphogluconate dehydrogenase C-terminal like domain"/>
    <property type="match status" value="1"/>
</dbReference>
<sequence>MPFKALVVGGAGDMGRWCSRLLKQSGFEVSISSRRPDIMAIAESLGAGVASVDYAGQFDVVVLSVPIDAIEGIAAQVGPRMKPGSLLMDLSSLKTGPVEAMLKYAPESVEVIGAHPLFGPGLETLEGRTIVLVPTGRSGRWLSVMRDVFETAGAAVEISTPGEHDRKMAIVQGLTHFLYISWGRAIQWMDVDLRDLEAYRTPVYGVTETMAGRVLAQNPELYALIQSGHDVAPVRKAFIEACTELAAMIDAGDLETFKGTFSAAAAHYGDLEGAKERSERIVRLGQGELAAIKKSAGLERAFVLPGGRKVYGTVKELQREDFTLETPSETLVLRYDAVSMLGPEGLSSLKDGSPSVGRDILVKLPIGADVRVLGWVLTRIDGVTGVSHETRNAMGPDHVLYRLTVGVRPERSEDTLQRVLATIWGLGYEVK</sequence>
<accession>Q0W4U2</accession>
<dbReference type="KEGG" id="rci:RCIX1314"/>
<dbReference type="GO" id="GO:0004665">
    <property type="term" value="F:prephenate dehydrogenase (NADP+) activity"/>
    <property type="evidence" value="ECO:0007669"/>
    <property type="project" value="InterPro"/>
</dbReference>
<evidence type="ECO:0000313" key="3">
    <source>
        <dbReference type="EMBL" id="CAJ36601.1"/>
    </source>
</evidence>
<dbReference type="Gene3D" id="3.40.50.720">
    <property type="entry name" value="NAD(P)-binding Rossmann-like Domain"/>
    <property type="match status" value="1"/>
</dbReference>
<dbReference type="PROSITE" id="PS51176">
    <property type="entry name" value="PDH_ADH"/>
    <property type="match status" value="1"/>
</dbReference>
<dbReference type="GO" id="GO:0008977">
    <property type="term" value="F:prephenate dehydrogenase (NAD+) activity"/>
    <property type="evidence" value="ECO:0007669"/>
    <property type="project" value="UniProtKB-EC"/>
</dbReference>
<dbReference type="GO" id="GO:0006571">
    <property type="term" value="P:tyrosine biosynthetic process"/>
    <property type="evidence" value="ECO:0007669"/>
    <property type="project" value="InterPro"/>
</dbReference>
<evidence type="ECO:0000256" key="1">
    <source>
        <dbReference type="ARBA" id="ARBA00023002"/>
    </source>
</evidence>
<dbReference type="GeneID" id="5145200"/>
<dbReference type="STRING" id="351160.RCIX1314"/>
<dbReference type="RefSeq" id="WP_012035946.1">
    <property type="nucleotide sequence ID" value="NC_009464.1"/>
</dbReference>
<evidence type="ECO:0000259" key="2">
    <source>
        <dbReference type="PROSITE" id="PS51176"/>
    </source>
</evidence>
<dbReference type="EMBL" id="AM114193">
    <property type="protein sequence ID" value="CAJ36601.1"/>
    <property type="molecule type" value="Genomic_DNA"/>
</dbReference>
<dbReference type="AlphaFoldDB" id="Q0W4U2"/>
<dbReference type="SUPFAM" id="SSF51735">
    <property type="entry name" value="NAD(P)-binding Rossmann-fold domains"/>
    <property type="match status" value="1"/>
</dbReference>
<dbReference type="InterPro" id="IPR003099">
    <property type="entry name" value="Prephen_DH"/>
</dbReference>